<evidence type="ECO:0000313" key="3">
    <source>
        <dbReference type="Proteomes" id="UP001054889"/>
    </source>
</evidence>
<dbReference type="PANTHER" id="PTHR34145">
    <property type="entry name" value="OS02G0105600 PROTEIN"/>
    <property type="match status" value="1"/>
</dbReference>
<dbReference type="InterPro" id="IPR053772">
    <property type="entry name" value="At1g61320/At1g61330-like"/>
</dbReference>
<dbReference type="InterPro" id="IPR032675">
    <property type="entry name" value="LRR_dom_sf"/>
</dbReference>
<evidence type="ECO:0000259" key="1">
    <source>
        <dbReference type="Pfam" id="PF23622"/>
    </source>
</evidence>
<protein>
    <recommendedName>
        <fullName evidence="1">At1g61320/AtMIF1 LRR domain-containing protein</fullName>
    </recommendedName>
</protein>
<gene>
    <name evidence="2" type="primary">gb09777</name>
    <name evidence="2" type="ORF">PR202_gb09777</name>
</gene>
<name>A0AAV5EFT9_ELECO</name>
<accession>A0AAV5EFT9</accession>
<feature type="domain" description="At1g61320/AtMIF1 LRR" evidence="1">
    <location>
        <begin position="54"/>
        <end position="220"/>
    </location>
</feature>
<dbReference type="Gene3D" id="3.80.10.10">
    <property type="entry name" value="Ribonuclease Inhibitor"/>
    <property type="match status" value="1"/>
</dbReference>
<dbReference type="InterPro" id="IPR055357">
    <property type="entry name" value="LRR_At1g61320_AtMIF1"/>
</dbReference>
<dbReference type="AlphaFoldDB" id="A0AAV5EFT9"/>
<keyword evidence="3" id="KW-1185">Reference proteome</keyword>
<evidence type="ECO:0000313" key="2">
    <source>
        <dbReference type="EMBL" id="GJN22228.1"/>
    </source>
</evidence>
<feature type="domain" description="At1g61320/AtMIF1 LRR" evidence="1">
    <location>
        <begin position="221"/>
        <end position="390"/>
    </location>
</feature>
<dbReference type="Proteomes" id="UP001054889">
    <property type="component" value="Unassembled WGS sequence"/>
</dbReference>
<proteinExistence type="predicted"/>
<dbReference type="SUPFAM" id="SSF52047">
    <property type="entry name" value="RNI-like"/>
    <property type="match status" value="1"/>
</dbReference>
<dbReference type="Pfam" id="PF23622">
    <property type="entry name" value="LRR_At1g61320_AtMIF1"/>
    <property type="match status" value="2"/>
</dbReference>
<sequence length="394" mass="44519">MRDAAIVACVSRAFAQSWRYHSNLVFDEETLGISINKCRKDEKMKEFTSKVDCILKKHSGIGVKTLKFQVDVVYSMKDCCHLYHLDSWLYSAVKPGIEELNLTLSSINEMYNFPWSLLSGETGDSLWDLVLVSCHFRPTKLICLKSLKRLRLHKVDILEDELECLLSNSFSLEQMKLGYCNKIVCLKIPCLQRLSSLEVFTCHSLQIIESKASQPVQFQLCSIPNLEDLSISSRTEVVDTPMVNSKFLHLKLLNIVVGGHAYDFLSLVSFFDASPSLETFRLTVLLAHEERISIFVDPLDLRTIPEHPHDKLKHVEIINFSSAKSLIELTCHILQSTRSLERLTLDTTQGFASCSISKSGKCVMMPKGALVEAHRALLAVETYIKPNVPPPLLS</sequence>
<comment type="caution">
    <text evidence="2">The sequence shown here is derived from an EMBL/GenBank/DDBJ whole genome shotgun (WGS) entry which is preliminary data.</text>
</comment>
<organism evidence="2 3">
    <name type="scientific">Eleusine coracana subsp. coracana</name>
    <dbReference type="NCBI Taxonomy" id="191504"/>
    <lineage>
        <taxon>Eukaryota</taxon>
        <taxon>Viridiplantae</taxon>
        <taxon>Streptophyta</taxon>
        <taxon>Embryophyta</taxon>
        <taxon>Tracheophyta</taxon>
        <taxon>Spermatophyta</taxon>
        <taxon>Magnoliopsida</taxon>
        <taxon>Liliopsida</taxon>
        <taxon>Poales</taxon>
        <taxon>Poaceae</taxon>
        <taxon>PACMAD clade</taxon>
        <taxon>Chloridoideae</taxon>
        <taxon>Cynodonteae</taxon>
        <taxon>Eleusininae</taxon>
        <taxon>Eleusine</taxon>
    </lineage>
</organism>
<reference evidence="2" key="2">
    <citation type="submission" date="2021-12" db="EMBL/GenBank/DDBJ databases">
        <title>Resequencing data analysis of finger millet.</title>
        <authorList>
            <person name="Hatakeyama M."/>
            <person name="Aluri S."/>
            <person name="Balachadran M.T."/>
            <person name="Sivarajan S.R."/>
            <person name="Poveda L."/>
            <person name="Shimizu-Inatsugi R."/>
            <person name="Schlapbach R."/>
            <person name="Sreeman S.M."/>
            <person name="Shimizu K.K."/>
        </authorList>
    </citation>
    <scope>NUCLEOTIDE SEQUENCE</scope>
</reference>
<dbReference type="EMBL" id="BQKI01000075">
    <property type="protein sequence ID" value="GJN22228.1"/>
    <property type="molecule type" value="Genomic_DNA"/>
</dbReference>
<dbReference type="PANTHER" id="PTHR34145:SF34">
    <property type="entry name" value="OS05G0571700 PROTEIN"/>
    <property type="match status" value="1"/>
</dbReference>
<reference evidence="2" key="1">
    <citation type="journal article" date="2018" name="DNA Res.">
        <title>Multiple hybrid de novo genome assembly of finger millet, an orphan allotetraploid crop.</title>
        <authorList>
            <person name="Hatakeyama M."/>
            <person name="Aluri S."/>
            <person name="Balachadran M.T."/>
            <person name="Sivarajan S.R."/>
            <person name="Patrignani A."/>
            <person name="Gruter S."/>
            <person name="Poveda L."/>
            <person name="Shimizu-Inatsugi R."/>
            <person name="Baeten J."/>
            <person name="Francoijs K.J."/>
            <person name="Nataraja K.N."/>
            <person name="Reddy Y.A.N."/>
            <person name="Phadnis S."/>
            <person name="Ravikumar R.L."/>
            <person name="Schlapbach R."/>
            <person name="Sreeman S.M."/>
            <person name="Shimizu K.K."/>
        </authorList>
    </citation>
    <scope>NUCLEOTIDE SEQUENCE</scope>
</reference>